<dbReference type="PANTHER" id="PTHR19282">
    <property type="entry name" value="TETRASPANIN"/>
    <property type="match status" value="1"/>
</dbReference>
<feature type="transmembrane region" description="Helical" evidence="7">
    <location>
        <begin position="12"/>
        <end position="33"/>
    </location>
</feature>
<evidence type="ECO:0000256" key="6">
    <source>
        <dbReference type="PIRSR" id="PIRSR002419-1"/>
    </source>
</evidence>
<feature type="transmembrane region" description="Helical" evidence="7">
    <location>
        <begin position="204"/>
        <end position="228"/>
    </location>
</feature>
<dbReference type="AlphaFoldDB" id="R7VH74"/>
<keyword evidence="5 7" id="KW-0472">Membrane</keyword>
<evidence type="ECO:0000256" key="2">
    <source>
        <dbReference type="ARBA" id="ARBA00006840"/>
    </source>
</evidence>
<dbReference type="PANTHER" id="PTHR19282:SF456">
    <property type="entry name" value="CD63 MOLECULE"/>
    <property type="match status" value="1"/>
</dbReference>
<reference evidence="9" key="3">
    <citation type="submission" date="2015-06" db="UniProtKB">
        <authorList>
            <consortium name="EnsemblMetazoa"/>
        </authorList>
    </citation>
    <scope>IDENTIFICATION</scope>
</reference>
<keyword evidence="3 7" id="KW-0812">Transmembrane</keyword>
<dbReference type="Pfam" id="PF00335">
    <property type="entry name" value="Tetraspanin"/>
    <property type="match status" value="1"/>
</dbReference>
<dbReference type="Gene3D" id="1.10.1450.10">
    <property type="entry name" value="Tetraspanin"/>
    <property type="match status" value="1"/>
</dbReference>
<keyword evidence="6" id="KW-1015">Disulfide bond</keyword>
<evidence type="ECO:0000256" key="7">
    <source>
        <dbReference type="RuleBase" id="RU361218"/>
    </source>
</evidence>
<dbReference type="PROSITE" id="PS00421">
    <property type="entry name" value="TM4_1"/>
    <property type="match status" value="1"/>
</dbReference>
<feature type="transmembrane region" description="Helical" evidence="7">
    <location>
        <begin position="82"/>
        <end position="106"/>
    </location>
</feature>
<dbReference type="InterPro" id="IPR018499">
    <property type="entry name" value="Tetraspanin/Peripherin"/>
</dbReference>
<dbReference type="OMA" id="YHMIMAF"/>
<dbReference type="GO" id="GO:0005886">
    <property type="term" value="C:plasma membrane"/>
    <property type="evidence" value="ECO:0007669"/>
    <property type="project" value="TreeGrafter"/>
</dbReference>
<feature type="disulfide bond" evidence="6">
    <location>
        <begin position="146"/>
        <end position="178"/>
    </location>
</feature>
<gene>
    <name evidence="8" type="ORF">CAPTEDRAFT_151708</name>
</gene>
<evidence type="ECO:0000313" key="10">
    <source>
        <dbReference type="Proteomes" id="UP000014760"/>
    </source>
</evidence>
<evidence type="ECO:0000256" key="1">
    <source>
        <dbReference type="ARBA" id="ARBA00004141"/>
    </source>
</evidence>
<feature type="transmembrane region" description="Helical" evidence="7">
    <location>
        <begin position="53"/>
        <end position="75"/>
    </location>
</feature>
<accession>R7VH74</accession>
<dbReference type="PRINTS" id="PR00259">
    <property type="entry name" value="TMFOUR"/>
</dbReference>
<proteinExistence type="inferred from homology"/>
<comment type="subcellular location">
    <subcellularLocation>
        <location evidence="1 7">Membrane</location>
        <topology evidence="1 7">Multi-pass membrane protein</topology>
    </subcellularLocation>
</comment>
<sequence length="239" mass="26073">MVEGGMKCVKYLLFAFNLIFFLAGLGLIIAGALVQTKFNDYFDFFGGQFSAAAILLIVVGSVIFIIGFFGCCGAYKENYCMVMTFAVLLGLIFILEIAAGVTAYVLRDKVDDFVKTSLETAIPKYDKENHPGVVDAWDRAQKEFECCGVYNYTDWSGQGTVKDGQVPQSCCLLDDLDCVTKPTAANVYTSGCMQKFSIWIGDNIFIIGGVGIGLAFVQVLGVIISCCLGKSIRKEYEVV</sequence>
<reference evidence="8 10" key="2">
    <citation type="journal article" date="2013" name="Nature">
        <title>Insights into bilaterian evolution from three spiralian genomes.</title>
        <authorList>
            <person name="Simakov O."/>
            <person name="Marletaz F."/>
            <person name="Cho S.J."/>
            <person name="Edsinger-Gonzales E."/>
            <person name="Havlak P."/>
            <person name="Hellsten U."/>
            <person name="Kuo D.H."/>
            <person name="Larsson T."/>
            <person name="Lv J."/>
            <person name="Arendt D."/>
            <person name="Savage R."/>
            <person name="Osoegawa K."/>
            <person name="de Jong P."/>
            <person name="Grimwood J."/>
            <person name="Chapman J.A."/>
            <person name="Shapiro H."/>
            <person name="Aerts A."/>
            <person name="Otillar R.P."/>
            <person name="Terry A.Y."/>
            <person name="Boore J.L."/>
            <person name="Grigoriev I.V."/>
            <person name="Lindberg D.R."/>
            <person name="Seaver E.C."/>
            <person name="Weisblat D.A."/>
            <person name="Putnam N.H."/>
            <person name="Rokhsar D.S."/>
        </authorList>
    </citation>
    <scope>NUCLEOTIDE SEQUENCE</scope>
    <source>
        <strain evidence="8 10">I ESC-2004</strain>
    </source>
</reference>
<evidence type="ECO:0000313" key="9">
    <source>
        <dbReference type="EnsemblMetazoa" id="CapteP151708"/>
    </source>
</evidence>
<evidence type="ECO:0000256" key="5">
    <source>
        <dbReference type="ARBA" id="ARBA00023136"/>
    </source>
</evidence>
<dbReference type="EMBL" id="KB294061">
    <property type="protein sequence ID" value="ELU15050.1"/>
    <property type="molecule type" value="Genomic_DNA"/>
</dbReference>
<dbReference type="OrthoDB" id="10033535at2759"/>
<dbReference type="InterPro" id="IPR018503">
    <property type="entry name" value="Tetraspanin_CS"/>
</dbReference>
<organism evidence="8">
    <name type="scientific">Capitella teleta</name>
    <name type="common">Polychaete worm</name>
    <dbReference type="NCBI Taxonomy" id="283909"/>
    <lineage>
        <taxon>Eukaryota</taxon>
        <taxon>Metazoa</taxon>
        <taxon>Spiralia</taxon>
        <taxon>Lophotrochozoa</taxon>
        <taxon>Annelida</taxon>
        <taxon>Polychaeta</taxon>
        <taxon>Sedentaria</taxon>
        <taxon>Scolecida</taxon>
        <taxon>Capitellidae</taxon>
        <taxon>Capitella</taxon>
    </lineage>
</organism>
<comment type="similarity">
    <text evidence="2 7">Belongs to the tetraspanin (TM4SF) family.</text>
</comment>
<keyword evidence="4 7" id="KW-1133">Transmembrane helix</keyword>
<dbReference type="STRING" id="283909.R7VH74"/>
<dbReference type="FunCoup" id="R7VH74">
    <property type="interactions" value="132"/>
</dbReference>
<dbReference type="Proteomes" id="UP000014760">
    <property type="component" value="Unassembled WGS sequence"/>
</dbReference>
<keyword evidence="10" id="KW-1185">Reference proteome</keyword>
<evidence type="ECO:0000256" key="3">
    <source>
        <dbReference type="ARBA" id="ARBA00022692"/>
    </source>
</evidence>
<protein>
    <recommendedName>
        <fullName evidence="7">Tetraspanin</fullName>
    </recommendedName>
</protein>
<evidence type="ECO:0000256" key="4">
    <source>
        <dbReference type="ARBA" id="ARBA00022989"/>
    </source>
</evidence>
<dbReference type="EnsemblMetazoa" id="CapteT151708">
    <property type="protein sequence ID" value="CapteP151708"/>
    <property type="gene ID" value="CapteG151708"/>
</dbReference>
<reference evidence="10" key="1">
    <citation type="submission" date="2012-12" db="EMBL/GenBank/DDBJ databases">
        <authorList>
            <person name="Hellsten U."/>
            <person name="Grimwood J."/>
            <person name="Chapman J.A."/>
            <person name="Shapiro H."/>
            <person name="Aerts A."/>
            <person name="Otillar R.P."/>
            <person name="Terry A.Y."/>
            <person name="Boore J.L."/>
            <person name="Simakov O."/>
            <person name="Marletaz F."/>
            <person name="Cho S.-J."/>
            <person name="Edsinger-Gonzales E."/>
            <person name="Havlak P."/>
            <person name="Kuo D.-H."/>
            <person name="Larsson T."/>
            <person name="Lv J."/>
            <person name="Arendt D."/>
            <person name="Savage R."/>
            <person name="Osoegawa K."/>
            <person name="de Jong P."/>
            <person name="Lindberg D.R."/>
            <person name="Seaver E.C."/>
            <person name="Weisblat D.A."/>
            <person name="Putnam N.H."/>
            <person name="Grigoriev I.V."/>
            <person name="Rokhsar D.S."/>
        </authorList>
    </citation>
    <scope>NUCLEOTIDE SEQUENCE</scope>
    <source>
        <strain evidence="10">I ESC-2004</strain>
    </source>
</reference>
<dbReference type="HOGENOM" id="CLU_055524_4_2_1"/>
<evidence type="ECO:0000313" key="8">
    <source>
        <dbReference type="EMBL" id="ELU15050.1"/>
    </source>
</evidence>
<dbReference type="PIRSF" id="PIRSF002419">
    <property type="entry name" value="Tetraspanin"/>
    <property type="match status" value="1"/>
</dbReference>
<name>R7VH74_CAPTE</name>
<dbReference type="SUPFAM" id="SSF48652">
    <property type="entry name" value="Tetraspanin"/>
    <property type="match status" value="1"/>
</dbReference>
<dbReference type="EMBL" id="AMQN01004639">
    <property type="status" value="NOT_ANNOTATED_CDS"/>
    <property type="molecule type" value="Genomic_DNA"/>
</dbReference>
<dbReference type="InterPro" id="IPR008952">
    <property type="entry name" value="Tetraspanin_EC2_sf"/>
</dbReference>
<dbReference type="InterPro" id="IPR000301">
    <property type="entry name" value="Tetraspanin_animals"/>
</dbReference>